<proteinExistence type="predicted"/>
<evidence type="ECO:0000313" key="3">
    <source>
        <dbReference type="EMBL" id="KIM50934.1"/>
    </source>
</evidence>
<evidence type="ECO:0000256" key="2">
    <source>
        <dbReference type="SAM" id="SignalP"/>
    </source>
</evidence>
<feature type="signal peptide" evidence="2">
    <location>
        <begin position="1"/>
        <end position="21"/>
    </location>
</feature>
<feature type="chain" id="PRO_5002173495" evidence="2">
    <location>
        <begin position="22"/>
        <end position="407"/>
    </location>
</feature>
<dbReference type="Proteomes" id="UP000053989">
    <property type="component" value="Unassembled WGS sequence"/>
</dbReference>
<reference evidence="3 4" key="1">
    <citation type="submission" date="2014-04" db="EMBL/GenBank/DDBJ databases">
        <authorList>
            <consortium name="DOE Joint Genome Institute"/>
            <person name="Kuo A."/>
            <person name="Kohler A."/>
            <person name="Nagy L.G."/>
            <person name="Floudas D."/>
            <person name="Copeland A."/>
            <person name="Barry K.W."/>
            <person name="Cichocki N."/>
            <person name="Veneault-Fourrey C."/>
            <person name="LaButti K."/>
            <person name="Lindquist E.A."/>
            <person name="Lipzen A."/>
            <person name="Lundell T."/>
            <person name="Morin E."/>
            <person name="Murat C."/>
            <person name="Sun H."/>
            <person name="Tunlid A."/>
            <person name="Henrissat B."/>
            <person name="Grigoriev I.V."/>
            <person name="Hibbett D.S."/>
            <person name="Martin F."/>
            <person name="Nordberg H.P."/>
            <person name="Cantor M.N."/>
            <person name="Hua S.X."/>
        </authorList>
    </citation>
    <scope>NUCLEOTIDE SEQUENCE [LARGE SCALE GENOMIC DNA]</scope>
    <source>
        <strain evidence="3 4">Foug A</strain>
    </source>
</reference>
<dbReference type="AlphaFoldDB" id="A0A0C3D3D6"/>
<dbReference type="HOGENOM" id="CLU_017131_1_0_1"/>
<gene>
    <name evidence="3" type="ORF">SCLCIDRAFT_1224981</name>
</gene>
<feature type="region of interest" description="Disordered" evidence="1">
    <location>
        <begin position="251"/>
        <end position="288"/>
    </location>
</feature>
<sequence length="407" mass="45340">CCHGFHALAVHLWWHPDPIAAAVLTKTTLQVKQDGATRLQRIEDGCESPSDLTDINTDQDDSNLGLDVEPTYQVSKVWVALEEALAAYIIEEENTALLEHHRGTASDWKKAKEKCRLHINDGRKGCRPHYRRRGAWRFTPEDSPTLKHARDASPVREETQQQDETPPEQPHAKRPHVVVARDHYMSHLDDAHLTELNFLIKAAEESLTIVRIPPETGVLTHAQGLDTDDPSDALIDPALLAISQVLSRTTPIPTATISDPPAGTSTNNGLSHFSYSSPSVPNEDPPSLNPDLLSPRSWLHLQKHLYMRCHQAKLWGQLDSAHNPTLTFPGLLTTVHNAKEVETTPAPSMSCLPDIEADDQQPTKPKHSKSGLTFLYKIRAIFRELGIDAAYLRAQGMDLIHLCGWRA</sequence>
<feature type="compositionally biased region" description="Basic and acidic residues" evidence="1">
    <location>
        <begin position="144"/>
        <end position="159"/>
    </location>
</feature>
<dbReference type="OrthoDB" id="2240312at2759"/>
<dbReference type="EMBL" id="KN822306">
    <property type="protein sequence ID" value="KIM50934.1"/>
    <property type="molecule type" value="Genomic_DNA"/>
</dbReference>
<feature type="non-terminal residue" evidence="3">
    <location>
        <position position="1"/>
    </location>
</feature>
<keyword evidence="2" id="KW-0732">Signal</keyword>
<dbReference type="STRING" id="1036808.A0A0C3D3D6"/>
<feature type="compositionally biased region" description="Polar residues" evidence="1">
    <location>
        <begin position="251"/>
        <end position="280"/>
    </location>
</feature>
<organism evidence="3 4">
    <name type="scientific">Scleroderma citrinum Foug A</name>
    <dbReference type="NCBI Taxonomy" id="1036808"/>
    <lineage>
        <taxon>Eukaryota</taxon>
        <taxon>Fungi</taxon>
        <taxon>Dikarya</taxon>
        <taxon>Basidiomycota</taxon>
        <taxon>Agaricomycotina</taxon>
        <taxon>Agaricomycetes</taxon>
        <taxon>Agaricomycetidae</taxon>
        <taxon>Boletales</taxon>
        <taxon>Sclerodermatineae</taxon>
        <taxon>Sclerodermataceae</taxon>
        <taxon>Scleroderma</taxon>
    </lineage>
</organism>
<name>A0A0C3D3D6_9AGAM</name>
<accession>A0A0C3D3D6</accession>
<feature type="region of interest" description="Disordered" evidence="1">
    <location>
        <begin position="135"/>
        <end position="174"/>
    </location>
</feature>
<reference evidence="4" key="2">
    <citation type="submission" date="2015-01" db="EMBL/GenBank/DDBJ databases">
        <title>Evolutionary Origins and Diversification of the Mycorrhizal Mutualists.</title>
        <authorList>
            <consortium name="DOE Joint Genome Institute"/>
            <consortium name="Mycorrhizal Genomics Consortium"/>
            <person name="Kohler A."/>
            <person name="Kuo A."/>
            <person name="Nagy L.G."/>
            <person name="Floudas D."/>
            <person name="Copeland A."/>
            <person name="Barry K.W."/>
            <person name="Cichocki N."/>
            <person name="Veneault-Fourrey C."/>
            <person name="LaButti K."/>
            <person name="Lindquist E.A."/>
            <person name="Lipzen A."/>
            <person name="Lundell T."/>
            <person name="Morin E."/>
            <person name="Murat C."/>
            <person name="Riley R."/>
            <person name="Ohm R."/>
            <person name="Sun H."/>
            <person name="Tunlid A."/>
            <person name="Henrissat B."/>
            <person name="Grigoriev I.V."/>
            <person name="Hibbett D.S."/>
            <person name="Martin F."/>
        </authorList>
    </citation>
    <scope>NUCLEOTIDE SEQUENCE [LARGE SCALE GENOMIC DNA]</scope>
    <source>
        <strain evidence="4">Foug A</strain>
    </source>
</reference>
<dbReference type="InParanoid" id="A0A0C3D3D6"/>
<evidence type="ECO:0000313" key="4">
    <source>
        <dbReference type="Proteomes" id="UP000053989"/>
    </source>
</evidence>
<protein>
    <submittedName>
        <fullName evidence="3">Uncharacterized protein</fullName>
    </submittedName>
</protein>
<evidence type="ECO:0000256" key="1">
    <source>
        <dbReference type="SAM" id="MobiDB-lite"/>
    </source>
</evidence>
<keyword evidence="4" id="KW-1185">Reference proteome</keyword>